<name>A0A1Z4MSR9_9CYAN</name>
<feature type="compositionally biased region" description="Polar residues" evidence="1">
    <location>
        <begin position="227"/>
        <end position="249"/>
    </location>
</feature>
<feature type="compositionally biased region" description="Polar residues" evidence="1">
    <location>
        <begin position="356"/>
        <end position="367"/>
    </location>
</feature>
<protein>
    <recommendedName>
        <fullName evidence="4">DUF4335 domain-containing protein</fullName>
    </recommendedName>
</protein>
<evidence type="ECO:0000256" key="1">
    <source>
        <dbReference type="SAM" id="MobiDB-lite"/>
    </source>
</evidence>
<feature type="compositionally biased region" description="Polar residues" evidence="1">
    <location>
        <begin position="267"/>
        <end position="278"/>
    </location>
</feature>
<evidence type="ECO:0000313" key="3">
    <source>
        <dbReference type="Proteomes" id="UP000218785"/>
    </source>
</evidence>
<proteinExistence type="predicted"/>
<dbReference type="AlphaFoldDB" id="A0A1Z4MSR9"/>
<feature type="compositionally biased region" description="Low complexity" evidence="1">
    <location>
        <begin position="422"/>
        <end position="437"/>
    </location>
</feature>
<dbReference type="Pfam" id="PF14233">
    <property type="entry name" value="DUF4335"/>
    <property type="match status" value="1"/>
</dbReference>
<dbReference type="RefSeq" id="WP_096573732.1">
    <property type="nucleotide sequence ID" value="NZ_CAWNJS010000001.1"/>
</dbReference>
<organism evidence="2 3">
    <name type="scientific">Tolypothrix tenuis PCC 7101</name>
    <dbReference type="NCBI Taxonomy" id="231146"/>
    <lineage>
        <taxon>Bacteria</taxon>
        <taxon>Bacillati</taxon>
        <taxon>Cyanobacteriota</taxon>
        <taxon>Cyanophyceae</taxon>
        <taxon>Nostocales</taxon>
        <taxon>Tolypothrichaceae</taxon>
        <taxon>Tolypothrix</taxon>
    </lineage>
</organism>
<feature type="region of interest" description="Disordered" evidence="1">
    <location>
        <begin position="227"/>
        <end position="317"/>
    </location>
</feature>
<keyword evidence="3" id="KW-1185">Reference proteome</keyword>
<reference evidence="2 3" key="1">
    <citation type="submission" date="2017-06" db="EMBL/GenBank/DDBJ databases">
        <title>Genome sequencing of cyanobaciteial culture collection at National Institute for Environmental Studies (NIES).</title>
        <authorList>
            <person name="Hirose Y."/>
            <person name="Shimura Y."/>
            <person name="Fujisawa T."/>
            <person name="Nakamura Y."/>
            <person name="Kawachi M."/>
        </authorList>
    </citation>
    <scope>NUCLEOTIDE SEQUENCE [LARGE SCALE GENOMIC DNA]</scope>
    <source>
        <strain evidence="2 3">NIES-37</strain>
    </source>
</reference>
<accession>A0A1Z4MSR9</accession>
<evidence type="ECO:0000313" key="2">
    <source>
        <dbReference type="EMBL" id="BAY96518.1"/>
    </source>
</evidence>
<dbReference type="InterPro" id="IPR025569">
    <property type="entry name" value="DUF4335"/>
</dbReference>
<dbReference type="KEGG" id="ttq:NIES37_04510"/>
<feature type="region of interest" description="Disordered" evidence="1">
    <location>
        <begin position="356"/>
        <end position="437"/>
    </location>
</feature>
<feature type="compositionally biased region" description="Polar residues" evidence="1">
    <location>
        <begin position="381"/>
        <end position="395"/>
    </location>
</feature>
<evidence type="ECO:0008006" key="4">
    <source>
        <dbReference type="Google" id="ProtNLM"/>
    </source>
</evidence>
<gene>
    <name evidence="2" type="ORF">NIES37_04510</name>
</gene>
<feature type="compositionally biased region" description="Polar residues" evidence="1">
    <location>
        <begin position="289"/>
        <end position="302"/>
    </location>
</feature>
<sequence>MPLSNSVIRRYTPPTCTLEVLAQSSPLSRWTGKTVLKQLSFELRFDDPRLPEESRLPIRGDRDQLEALCDAVSIYIQQFLQQSPETFSLSFPSPQDSSKVASDAQIQDFQQTAQPVSTQTLRSFPSSFPTTTIYLEPSSSLTHKLFLGSLASQASGPVIELSLLQLFDLATALDEYSADIMALPTLENTGSSVAKFPVWAPVAAVLVLGVGLLPVTWQYVNNIKPNQQQTAKKPTANSGTIALQPSPQVNPEAGLAAPDSFPPLPNIGSTTPIPTSSLPADPLLVPNSGVASKTQTLPNTNFPAAPTSAGSSLPKGVPSPATGLGINQKTSPTFSTNPQFGVPTTIGDQQIALQPNLTQTKPGSISPSDLGLPKKRELPPSLSTDRTSRSVTPNLPITAPALPVIPNEPTSTAKLEGEYNPASTTSTTTSRASSESALVNKLRGTRKTATTITPQANDSTLFDTPQIAEARQYLQKRWQPPSGLKQTLEYSVMVGVDGTVERIFPLNKAARDYVDSAGMPNIGTPFVSANRYGRNVRLRAVLSPDGKVQIFPETE</sequence>
<dbReference type="EMBL" id="AP018248">
    <property type="protein sequence ID" value="BAY96518.1"/>
    <property type="molecule type" value="Genomic_DNA"/>
</dbReference>
<dbReference type="Proteomes" id="UP000218785">
    <property type="component" value="Chromosome"/>
</dbReference>